<dbReference type="SUPFAM" id="SSF55874">
    <property type="entry name" value="ATPase domain of HSP90 chaperone/DNA topoisomerase II/histidine kinase"/>
    <property type="match status" value="1"/>
</dbReference>
<dbReference type="InterPro" id="IPR011712">
    <property type="entry name" value="Sig_transdc_His_kin_sub3_dim/P"/>
</dbReference>
<sequence>MTPPHPVAPVPAVDRVAAWLRAHRIAVDAVVAAIAALPSLQLARTGLDVVLAVVACAALVARRVRPVAVGLVVAGVGVAAILTNSTPAIVVVAVLVTGYSLAAYGPRWSGVAAAVVSVAGAGLMLLVMTLRIGPAAPLAVRSVLGAAAVLAVIVWLGGALRRAGRRNVEHLRERTRLLEAEQATQERLARMAERARIAREMHDIVAHSLSVIIVQADGGRVAAANDGFGPGTSPASMFGDIADTGRCALADIRALLGLLHEDDREETDDGLGAPQPGIDAIPALIEEQRRIGTHVRLVVTGEPRPLPAGTALTAYRAVQEALTNTLKHAGRGARAVVELTWHVDHLAVAVVDEGSARPPGRPPVAGSLGGHGLRGMRERVGAHGGFVDTGPEGNGFAVRLRLPYAAPPTPSPERPLIVPRAIT</sequence>
<dbReference type="Gene3D" id="1.20.5.1930">
    <property type="match status" value="1"/>
</dbReference>
<keyword evidence="9" id="KW-1133">Transmembrane helix</keyword>
<feature type="domain" description="DUF7134" evidence="12">
    <location>
        <begin position="17"/>
        <end position="163"/>
    </location>
</feature>
<dbReference type="PANTHER" id="PTHR24421">
    <property type="entry name" value="NITRATE/NITRITE SENSOR PROTEIN NARX-RELATED"/>
    <property type="match status" value="1"/>
</dbReference>
<dbReference type="PANTHER" id="PTHR24421:SF10">
    <property type="entry name" value="NITRATE_NITRITE SENSOR PROTEIN NARQ"/>
    <property type="match status" value="1"/>
</dbReference>
<feature type="transmembrane region" description="Helical" evidence="9">
    <location>
        <begin position="138"/>
        <end position="158"/>
    </location>
</feature>
<evidence type="ECO:0000256" key="9">
    <source>
        <dbReference type="SAM" id="Phobius"/>
    </source>
</evidence>
<evidence type="ECO:0000256" key="5">
    <source>
        <dbReference type="ARBA" id="ARBA00022741"/>
    </source>
</evidence>
<organism evidence="13 14">
    <name type="scientific">Pseudonocardia xinjiangensis</name>
    <dbReference type="NCBI Taxonomy" id="75289"/>
    <lineage>
        <taxon>Bacteria</taxon>
        <taxon>Bacillati</taxon>
        <taxon>Actinomycetota</taxon>
        <taxon>Actinomycetes</taxon>
        <taxon>Pseudonocardiales</taxon>
        <taxon>Pseudonocardiaceae</taxon>
        <taxon>Pseudonocardia</taxon>
    </lineage>
</organism>
<dbReference type="Proteomes" id="UP001296706">
    <property type="component" value="Unassembled WGS sequence"/>
</dbReference>
<dbReference type="InterPro" id="IPR003594">
    <property type="entry name" value="HATPase_dom"/>
</dbReference>
<evidence type="ECO:0000259" key="12">
    <source>
        <dbReference type="Pfam" id="PF23539"/>
    </source>
</evidence>
<keyword evidence="9" id="KW-0812">Transmembrane</keyword>
<dbReference type="Gene3D" id="3.30.565.10">
    <property type="entry name" value="Histidine kinase-like ATPase, C-terminal domain"/>
    <property type="match status" value="1"/>
</dbReference>
<keyword evidence="4" id="KW-0808">Transferase</keyword>
<dbReference type="CDD" id="cd16917">
    <property type="entry name" value="HATPase_UhpB-NarQ-NarX-like"/>
    <property type="match status" value="1"/>
</dbReference>
<feature type="domain" description="Signal transduction histidine kinase subgroup 3 dimerisation and phosphoacceptor" evidence="11">
    <location>
        <begin position="193"/>
        <end position="263"/>
    </location>
</feature>
<evidence type="ECO:0000256" key="1">
    <source>
        <dbReference type="ARBA" id="ARBA00000085"/>
    </source>
</evidence>
<evidence type="ECO:0000256" key="3">
    <source>
        <dbReference type="ARBA" id="ARBA00022553"/>
    </source>
</evidence>
<reference evidence="13 14" key="1">
    <citation type="submission" date="2020-04" db="EMBL/GenBank/DDBJ databases">
        <authorList>
            <person name="Klaysubun C."/>
            <person name="Duangmal K."/>
            <person name="Lipun K."/>
        </authorList>
    </citation>
    <scope>NUCLEOTIDE SEQUENCE [LARGE SCALE GENOMIC DNA]</scope>
    <source>
        <strain evidence="13 14">JCM 11839</strain>
    </source>
</reference>
<feature type="transmembrane region" description="Helical" evidence="9">
    <location>
        <begin position="42"/>
        <end position="61"/>
    </location>
</feature>
<proteinExistence type="predicted"/>
<dbReference type="GO" id="GO:0016301">
    <property type="term" value="F:kinase activity"/>
    <property type="evidence" value="ECO:0007669"/>
    <property type="project" value="UniProtKB-KW"/>
</dbReference>
<keyword evidence="5" id="KW-0547">Nucleotide-binding</keyword>
<keyword evidence="7" id="KW-0067">ATP-binding</keyword>
<evidence type="ECO:0000256" key="6">
    <source>
        <dbReference type="ARBA" id="ARBA00022777"/>
    </source>
</evidence>
<evidence type="ECO:0000259" key="10">
    <source>
        <dbReference type="Pfam" id="PF02518"/>
    </source>
</evidence>
<dbReference type="InterPro" id="IPR055558">
    <property type="entry name" value="DUF7134"/>
</dbReference>
<dbReference type="Pfam" id="PF23539">
    <property type="entry name" value="DUF7134"/>
    <property type="match status" value="1"/>
</dbReference>
<feature type="transmembrane region" description="Helical" evidence="9">
    <location>
        <begin position="68"/>
        <end position="96"/>
    </location>
</feature>
<dbReference type="Pfam" id="PF07730">
    <property type="entry name" value="HisKA_3"/>
    <property type="match status" value="1"/>
</dbReference>
<keyword evidence="9" id="KW-0472">Membrane</keyword>
<dbReference type="EC" id="2.7.13.3" evidence="2"/>
<evidence type="ECO:0000256" key="2">
    <source>
        <dbReference type="ARBA" id="ARBA00012438"/>
    </source>
</evidence>
<evidence type="ECO:0000256" key="7">
    <source>
        <dbReference type="ARBA" id="ARBA00022840"/>
    </source>
</evidence>
<comment type="catalytic activity">
    <reaction evidence="1">
        <text>ATP + protein L-histidine = ADP + protein N-phospho-L-histidine.</text>
        <dbReference type="EC" id="2.7.13.3"/>
    </reaction>
</comment>
<gene>
    <name evidence="13" type="ORF">HF577_00540</name>
</gene>
<dbReference type="Pfam" id="PF02518">
    <property type="entry name" value="HATPase_c"/>
    <property type="match status" value="1"/>
</dbReference>
<keyword evidence="3" id="KW-0597">Phosphoprotein</keyword>
<dbReference type="InterPro" id="IPR036890">
    <property type="entry name" value="HATPase_C_sf"/>
</dbReference>
<evidence type="ECO:0000313" key="14">
    <source>
        <dbReference type="Proteomes" id="UP001296706"/>
    </source>
</evidence>
<evidence type="ECO:0000256" key="8">
    <source>
        <dbReference type="ARBA" id="ARBA00023012"/>
    </source>
</evidence>
<dbReference type="EMBL" id="JAAXKY010000001">
    <property type="protein sequence ID" value="NMH75619.1"/>
    <property type="molecule type" value="Genomic_DNA"/>
</dbReference>
<feature type="domain" description="Histidine kinase/HSP90-like ATPase" evidence="10">
    <location>
        <begin position="312"/>
        <end position="404"/>
    </location>
</feature>
<keyword evidence="8" id="KW-0902">Two-component regulatory system</keyword>
<evidence type="ECO:0000313" key="13">
    <source>
        <dbReference type="EMBL" id="NMH75619.1"/>
    </source>
</evidence>
<name>A0ABX1R838_9PSEU</name>
<evidence type="ECO:0000256" key="4">
    <source>
        <dbReference type="ARBA" id="ARBA00022679"/>
    </source>
</evidence>
<protein>
    <recommendedName>
        <fullName evidence="2">histidine kinase</fullName>
        <ecNumber evidence="2">2.7.13.3</ecNumber>
    </recommendedName>
</protein>
<dbReference type="RefSeq" id="WP_169393690.1">
    <property type="nucleotide sequence ID" value="NZ_BAAAJH010000016.1"/>
</dbReference>
<keyword evidence="14" id="KW-1185">Reference proteome</keyword>
<feature type="transmembrane region" description="Helical" evidence="9">
    <location>
        <begin position="108"/>
        <end position="126"/>
    </location>
</feature>
<comment type="caution">
    <text evidence="13">The sequence shown here is derived from an EMBL/GenBank/DDBJ whole genome shotgun (WGS) entry which is preliminary data.</text>
</comment>
<evidence type="ECO:0000259" key="11">
    <source>
        <dbReference type="Pfam" id="PF07730"/>
    </source>
</evidence>
<accession>A0ABX1R838</accession>
<keyword evidence="6 13" id="KW-0418">Kinase</keyword>
<dbReference type="InterPro" id="IPR050482">
    <property type="entry name" value="Sensor_HK_TwoCompSys"/>
</dbReference>